<dbReference type="InterPro" id="IPR014973">
    <property type="entry name" value="DUF1835"/>
</dbReference>
<proteinExistence type="predicted"/>
<protein>
    <submittedName>
        <fullName evidence="2">Uncharacterized protein DUF1835</fullName>
    </submittedName>
</protein>
<dbReference type="EMBL" id="SJOI01000001">
    <property type="protein sequence ID" value="TCL04640.1"/>
    <property type="molecule type" value="Genomic_DNA"/>
</dbReference>
<evidence type="ECO:0000259" key="1">
    <source>
        <dbReference type="Pfam" id="PF08874"/>
    </source>
</evidence>
<dbReference type="OrthoDB" id="127805at2"/>
<reference evidence="2 3" key="1">
    <citation type="submission" date="2019-02" db="EMBL/GenBank/DDBJ databases">
        <title>Investigation of anaerobic lignin degradation for improved lignocellulosic biofuels.</title>
        <authorList>
            <person name="Deangelis K."/>
        </authorList>
    </citation>
    <scope>NUCLEOTIDE SEQUENCE [LARGE SCALE GENOMIC DNA]</scope>
    <source>
        <strain evidence="2 3">159R</strain>
    </source>
</reference>
<dbReference type="Proteomes" id="UP000294555">
    <property type="component" value="Unassembled WGS sequence"/>
</dbReference>
<dbReference type="Pfam" id="PF08874">
    <property type="entry name" value="DUF1835"/>
    <property type="match status" value="1"/>
</dbReference>
<name>A0A4R1NKB2_9GAMM</name>
<feature type="domain" description="DUF1835" evidence="1">
    <location>
        <begin position="99"/>
        <end position="211"/>
    </location>
</feature>
<evidence type="ECO:0000313" key="3">
    <source>
        <dbReference type="Proteomes" id="UP000294555"/>
    </source>
</evidence>
<dbReference type="AlphaFoldDB" id="A0A4R1NKB2"/>
<keyword evidence="3" id="KW-1185">Reference proteome</keyword>
<dbReference type="RefSeq" id="WP_132923416.1">
    <property type="nucleotide sequence ID" value="NZ_SJOI01000001.1"/>
</dbReference>
<organism evidence="2 3">
    <name type="scientific">Sodalis ligni</name>
    <dbReference type="NCBI Taxonomy" id="2697027"/>
    <lineage>
        <taxon>Bacteria</taxon>
        <taxon>Pseudomonadati</taxon>
        <taxon>Pseudomonadota</taxon>
        <taxon>Gammaproteobacteria</taxon>
        <taxon>Enterobacterales</taxon>
        <taxon>Bruguierivoracaceae</taxon>
        <taxon>Sodalis</taxon>
    </lineage>
</organism>
<sequence>MPQHPQYSSRHDGKINLEQQRKRAKELLKQLRNGAAPNLEERLTGAGFSSHPRRLSDAQWLIAQDLGFPSWPKLKAHIDAIAFAARHPGFDSDDEANSVHWRCGNDIAHTLRVAGFKGEFRMFTDPLCMGPVPDLPPPEFQAVRSKFISRAFAMDEAESRQRLAQEYAAIDQLAHSPHVVLWCEADAYDQLFLIRLLAGLRHLPPQLELIEINHVPGVERFIGIGQLAPDLLAWLWPQRRPLGEDALRLARRAWAAYRSSSPLPWAALAHAPSPPLPFLAPALLRQLRELPALRTGLSLTEHLALEIIREKGTVAFGRVFAELMAKREPLPYLGDTMFHALLRPLIDAPSPLITETGTERLWHERTLTLTSLGQGVTAGCAYWFDQAGMERWVGGVRIRSGRPHWAIDDDLRPVWRP</sequence>
<comment type="caution">
    <text evidence="2">The sequence shown here is derived from an EMBL/GenBank/DDBJ whole genome shotgun (WGS) entry which is preliminary data.</text>
</comment>
<gene>
    <name evidence="2" type="ORF">EZJ58_2771</name>
</gene>
<accession>A0A4R1NKB2</accession>
<evidence type="ECO:0000313" key="2">
    <source>
        <dbReference type="EMBL" id="TCL04640.1"/>
    </source>
</evidence>